<name>A0A645F764_9ZZZZ</name>
<proteinExistence type="predicted"/>
<evidence type="ECO:0000313" key="1">
    <source>
        <dbReference type="EMBL" id="MPN10047.1"/>
    </source>
</evidence>
<dbReference type="EMBL" id="VSSQ01056188">
    <property type="protein sequence ID" value="MPN10047.1"/>
    <property type="molecule type" value="Genomic_DNA"/>
</dbReference>
<accession>A0A645F764</accession>
<reference evidence="1" key="1">
    <citation type="submission" date="2019-08" db="EMBL/GenBank/DDBJ databases">
        <authorList>
            <person name="Kucharzyk K."/>
            <person name="Murdoch R.W."/>
            <person name="Higgins S."/>
            <person name="Loffler F."/>
        </authorList>
    </citation>
    <scope>NUCLEOTIDE SEQUENCE</scope>
</reference>
<comment type="caution">
    <text evidence="1">The sequence shown here is derived from an EMBL/GenBank/DDBJ whole genome shotgun (WGS) entry which is preliminary data.</text>
</comment>
<gene>
    <name evidence="1" type="ORF">SDC9_157340</name>
</gene>
<sequence length="181" mass="18777">MLLELILNILGSEVQGDAIAFSGIGGQHTYTTTIGDDEQVLTLHRGLQGKSLGAVEKVVQVSSLDDTRLAESRAIDLGSTGQGASVRGCGSSAVSRNTRFEGDDRFLGFLGGFNKGTAFFETFDVQGDAGGVLVVIQPFNQVGKINIAHIADGDQFVKTNLAGISGGIESDEQGATLGDEG</sequence>
<organism evidence="1">
    <name type="scientific">bioreactor metagenome</name>
    <dbReference type="NCBI Taxonomy" id="1076179"/>
    <lineage>
        <taxon>unclassified sequences</taxon>
        <taxon>metagenomes</taxon>
        <taxon>ecological metagenomes</taxon>
    </lineage>
</organism>
<protein>
    <submittedName>
        <fullName evidence="1">Uncharacterized protein</fullName>
    </submittedName>
</protein>
<dbReference type="AlphaFoldDB" id="A0A645F764"/>